<comment type="caution">
    <text evidence="1">The sequence shown here is derived from an EMBL/GenBank/DDBJ whole genome shotgun (WGS) entry which is preliminary data.</text>
</comment>
<accession>A0ABU3YEG4</accession>
<dbReference type="RefSeq" id="WP_165402808.1">
    <property type="nucleotide sequence ID" value="NZ_JAWJWH010000001.1"/>
</dbReference>
<protein>
    <submittedName>
        <fullName evidence="1">Uncharacterized protein</fullName>
    </submittedName>
</protein>
<gene>
    <name evidence="1" type="ORF">R1523_01910</name>
</gene>
<evidence type="ECO:0000313" key="2">
    <source>
        <dbReference type="Proteomes" id="UP001187203"/>
    </source>
</evidence>
<dbReference type="EMBL" id="JAWJWI010000001">
    <property type="protein sequence ID" value="MDV4184256.1"/>
    <property type="molecule type" value="Genomic_DNA"/>
</dbReference>
<reference evidence="2" key="1">
    <citation type="journal article" date="2023" name="Int. J. Mol. Sci.">
        <title>Genomic and Metabolic Characterization of Plant Growth-Promoting Rhizobacteria Isolated from Nodules of Clovers Grown in Non-Farmed Soil.</title>
        <authorList>
            <person name="Wojcik M."/>
            <person name="Koper P."/>
            <person name="Zebracki K."/>
            <person name="Marczak M."/>
            <person name="Mazur A."/>
        </authorList>
    </citation>
    <scope>NUCLEOTIDE SEQUENCE [LARGE SCALE GENOMIC DNA]</scope>
    <source>
        <strain evidence="2">KB12</strain>
    </source>
</reference>
<dbReference type="Proteomes" id="UP001187203">
    <property type="component" value="Unassembled WGS sequence"/>
</dbReference>
<organism evidence="1 2">
    <name type="scientific">Rhizobium brockwellii</name>
    <dbReference type="NCBI Taxonomy" id="3019932"/>
    <lineage>
        <taxon>Bacteria</taxon>
        <taxon>Pseudomonadati</taxon>
        <taxon>Pseudomonadota</taxon>
        <taxon>Alphaproteobacteria</taxon>
        <taxon>Hyphomicrobiales</taxon>
        <taxon>Rhizobiaceae</taxon>
        <taxon>Rhizobium/Agrobacterium group</taxon>
        <taxon>Rhizobium</taxon>
    </lineage>
</organism>
<proteinExistence type="predicted"/>
<evidence type="ECO:0000313" key="1">
    <source>
        <dbReference type="EMBL" id="MDV4184256.1"/>
    </source>
</evidence>
<keyword evidence="2" id="KW-1185">Reference proteome</keyword>
<name>A0ABU3YEG4_9HYPH</name>
<sequence>MTRPLERSGGLSVMSLPARRCLKSGSDEAITRSLVSSKDDLLLIPLGAEDDKRFIF</sequence>